<evidence type="ECO:0000313" key="7">
    <source>
        <dbReference type="EMBL" id="MBA8824933.1"/>
    </source>
</evidence>
<dbReference type="Proteomes" id="UP000569329">
    <property type="component" value="Unassembled WGS sequence"/>
</dbReference>
<reference evidence="7 8" key="1">
    <citation type="submission" date="2020-07" db="EMBL/GenBank/DDBJ databases">
        <title>Sequencing the genomes of 1000 actinobacteria strains.</title>
        <authorList>
            <person name="Klenk H.-P."/>
        </authorList>
    </citation>
    <scope>NUCLEOTIDE SEQUENCE [LARGE SCALE GENOMIC DNA]</scope>
    <source>
        <strain evidence="7 8">DSM 45975</strain>
    </source>
</reference>
<dbReference type="GO" id="GO:0005886">
    <property type="term" value="C:plasma membrane"/>
    <property type="evidence" value="ECO:0007669"/>
    <property type="project" value="UniProtKB-SubCell"/>
</dbReference>
<gene>
    <name evidence="7" type="ORF">FHX42_002280</name>
</gene>
<dbReference type="EMBL" id="JACGWZ010000002">
    <property type="protein sequence ID" value="MBA8824933.1"/>
    <property type="molecule type" value="Genomic_DNA"/>
</dbReference>
<comment type="caution">
    <text evidence="7">The sequence shown here is derived from an EMBL/GenBank/DDBJ whole genome shotgun (WGS) entry which is preliminary data.</text>
</comment>
<keyword evidence="4 6" id="KW-1133">Transmembrane helix</keyword>
<proteinExistence type="predicted"/>
<dbReference type="AlphaFoldDB" id="A0A839DV62"/>
<evidence type="ECO:0000256" key="6">
    <source>
        <dbReference type="SAM" id="Phobius"/>
    </source>
</evidence>
<comment type="subcellular location">
    <subcellularLocation>
        <location evidence="1">Cell membrane</location>
        <topology evidence="1">Multi-pass membrane protein</topology>
    </subcellularLocation>
</comment>
<accession>A0A839DV62</accession>
<sequence length="387" mass="41644">MTGLVRRAVGHAGPDRDVFLLIVKSVVAATVAWVIAHNLLGAPSATFAPFTALLMVQATISQSLDQSARYAGAMVVGVVLAGLLTPLLGAATATFAVLMLVSLILGRWRKLGQQGPQVGVAALFAYSSFIQSGAPSASFVQLASIAGLVLLGCSLGVVTNLVIAPPMRYRSAQYSISALSRSLCDLLTDVAEGIRGGVPEQDQADAWLHRANQFPGMVAQARSAVEQAVETRRFNPRRLFLRSSASFEGYRTIINALDRVTEQLRMATRGLTSAGSADTSQRHEHEHFLADYAAVLTAVAEAARVAGQVHRDDDTEQVQQLGDATDQARRAYHALVEQSGGRQLDNPDQWPVYSALQTDVHRLVEEFVQARQNLTQLIETDSASRSW</sequence>
<keyword evidence="8" id="KW-1185">Reference proteome</keyword>
<feature type="transmembrane region" description="Helical" evidence="6">
    <location>
        <begin position="115"/>
        <end position="134"/>
    </location>
</feature>
<evidence type="ECO:0000256" key="4">
    <source>
        <dbReference type="ARBA" id="ARBA00022989"/>
    </source>
</evidence>
<evidence type="ECO:0008006" key="9">
    <source>
        <dbReference type="Google" id="ProtNLM"/>
    </source>
</evidence>
<feature type="transmembrane region" description="Helical" evidence="6">
    <location>
        <begin position="140"/>
        <end position="163"/>
    </location>
</feature>
<dbReference type="InterPro" id="IPR010343">
    <property type="entry name" value="ArAE_1"/>
</dbReference>
<evidence type="ECO:0000313" key="8">
    <source>
        <dbReference type="Proteomes" id="UP000569329"/>
    </source>
</evidence>
<evidence type="ECO:0000256" key="3">
    <source>
        <dbReference type="ARBA" id="ARBA00022692"/>
    </source>
</evidence>
<protein>
    <recommendedName>
        <fullName evidence="9">FUSC family protein</fullName>
    </recommendedName>
</protein>
<name>A0A839DV62_9PSEU</name>
<dbReference type="Pfam" id="PF06081">
    <property type="entry name" value="ArAE_1"/>
    <property type="match status" value="1"/>
</dbReference>
<keyword evidence="2" id="KW-1003">Cell membrane</keyword>
<feature type="transmembrane region" description="Helical" evidence="6">
    <location>
        <begin position="18"/>
        <end position="40"/>
    </location>
</feature>
<evidence type="ECO:0000256" key="1">
    <source>
        <dbReference type="ARBA" id="ARBA00004651"/>
    </source>
</evidence>
<evidence type="ECO:0000256" key="2">
    <source>
        <dbReference type="ARBA" id="ARBA00022475"/>
    </source>
</evidence>
<keyword evidence="3 6" id="KW-0812">Transmembrane</keyword>
<feature type="transmembrane region" description="Helical" evidence="6">
    <location>
        <begin position="70"/>
        <end position="103"/>
    </location>
</feature>
<organism evidence="7 8">
    <name type="scientific">Halosaccharopolyspora lacisalsi</name>
    <dbReference type="NCBI Taxonomy" id="1000566"/>
    <lineage>
        <taxon>Bacteria</taxon>
        <taxon>Bacillati</taxon>
        <taxon>Actinomycetota</taxon>
        <taxon>Actinomycetes</taxon>
        <taxon>Pseudonocardiales</taxon>
        <taxon>Pseudonocardiaceae</taxon>
        <taxon>Halosaccharopolyspora</taxon>
    </lineage>
</organism>
<keyword evidence="5 6" id="KW-0472">Membrane</keyword>
<evidence type="ECO:0000256" key="5">
    <source>
        <dbReference type="ARBA" id="ARBA00023136"/>
    </source>
</evidence>